<dbReference type="AlphaFoldDB" id="E3NSR9"/>
<proteinExistence type="predicted"/>
<protein>
    <submittedName>
        <fullName evidence="1">Uncharacterized protein</fullName>
    </submittedName>
</protein>
<reference evidence="1" key="1">
    <citation type="submission" date="2007-07" db="EMBL/GenBank/DDBJ databases">
        <title>PCAP assembly of the Caenorhabditis remanei genome.</title>
        <authorList>
            <consortium name="The Caenorhabditis remanei Sequencing Consortium"/>
            <person name="Wilson R.K."/>
        </authorList>
    </citation>
    <scope>NUCLEOTIDE SEQUENCE [LARGE SCALE GENOMIC DNA]</scope>
    <source>
        <strain evidence="1">PB4641</strain>
    </source>
</reference>
<sequence>MMIEFLFINIDDCINRIRGRFSDGDMLRSEETIEGPDGLSHRTKYCIRRYDGTIGEFLVENNKYLYIRSRNNTEISLSTFISKTKTMM</sequence>
<dbReference type="HOGENOM" id="CLU_2471201_0_0_1"/>
<accession>E3NSR9</accession>
<name>E3NSR9_CAERE</name>
<organism evidence="2">
    <name type="scientific">Caenorhabditis remanei</name>
    <name type="common">Caenorhabditis vulgaris</name>
    <dbReference type="NCBI Taxonomy" id="31234"/>
    <lineage>
        <taxon>Eukaryota</taxon>
        <taxon>Metazoa</taxon>
        <taxon>Ecdysozoa</taxon>
        <taxon>Nematoda</taxon>
        <taxon>Chromadorea</taxon>
        <taxon>Rhabditida</taxon>
        <taxon>Rhabditina</taxon>
        <taxon>Rhabditomorpha</taxon>
        <taxon>Rhabditoidea</taxon>
        <taxon>Rhabditidae</taxon>
        <taxon>Peloderinae</taxon>
        <taxon>Caenorhabditis</taxon>
    </lineage>
</organism>
<dbReference type="EMBL" id="DS270028">
    <property type="protein sequence ID" value="EFO90852.1"/>
    <property type="molecule type" value="Genomic_DNA"/>
</dbReference>
<keyword evidence="2" id="KW-1185">Reference proteome</keyword>
<dbReference type="InParanoid" id="E3NSR9"/>
<evidence type="ECO:0000313" key="2">
    <source>
        <dbReference type="Proteomes" id="UP000008281"/>
    </source>
</evidence>
<evidence type="ECO:0000313" key="1">
    <source>
        <dbReference type="EMBL" id="EFO90852.1"/>
    </source>
</evidence>
<gene>
    <name evidence="1" type="ORF">CRE_20142</name>
</gene>
<dbReference type="Proteomes" id="UP000008281">
    <property type="component" value="Unassembled WGS sequence"/>
</dbReference>